<dbReference type="InterPro" id="IPR010736">
    <property type="entry name" value="SHIPPO-rpt"/>
</dbReference>
<gene>
    <name evidence="2" type="ORF">PCOR1329_LOCUS10637</name>
</gene>
<proteinExistence type="predicted"/>
<evidence type="ECO:0000313" key="2">
    <source>
        <dbReference type="EMBL" id="CAK0803491.1"/>
    </source>
</evidence>
<keyword evidence="3" id="KW-1185">Reference proteome</keyword>
<evidence type="ECO:0000256" key="1">
    <source>
        <dbReference type="SAM" id="MobiDB-lite"/>
    </source>
</evidence>
<protein>
    <submittedName>
        <fullName evidence="2">Uncharacterized protein</fullName>
    </submittedName>
</protein>
<dbReference type="Proteomes" id="UP001189429">
    <property type="component" value="Unassembled WGS sequence"/>
</dbReference>
<dbReference type="Pfam" id="PF07004">
    <property type="entry name" value="SHIPPO-rpt"/>
    <property type="match status" value="2"/>
</dbReference>
<feature type="region of interest" description="Disordered" evidence="1">
    <location>
        <begin position="1"/>
        <end position="86"/>
    </location>
</feature>
<sequence length="194" mass="21045">MPGSHGAAPQWTIPSAERGRPPRTGADAIDPGAYKVERDFPTSADELRKGKLTSSRSSPSFTFSGEDRTDGRGKLKGMNFPLGRWHSDAGPGQYDLEMTWPARQRAKQPHYSVPKAARATQAAPRGPGPGEYCLPSQFGNAGARSLEPLEVAARSQRRGAKKCVREAEFHTIFQSIHASARRGPQVAAPARLDR</sequence>
<accession>A0ABN9QC62</accession>
<name>A0ABN9QC62_9DINO</name>
<comment type="caution">
    <text evidence="2">The sequence shown here is derived from an EMBL/GenBank/DDBJ whole genome shotgun (WGS) entry which is preliminary data.</text>
</comment>
<dbReference type="EMBL" id="CAUYUJ010003020">
    <property type="protein sequence ID" value="CAK0803491.1"/>
    <property type="molecule type" value="Genomic_DNA"/>
</dbReference>
<organism evidence="2 3">
    <name type="scientific">Prorocentrum cordatum</name>
    <dbReference type="NCBI Taxonomy" id="2364126"/>
    <lineage>
        <taxon>Eukaryota</taxon>
        <taxon>Sar</taxon>
        <taxon>Alveolata</taxon>
        <taxon>Dinophyceae</taxon>
        <taxon>Prorocentrales</taxon>
        <taxon>Prorocentraceae</taxon>
        <taxon>Prorocentrum</taxon>
    </lineage>
</organism>
<feature type="compositionally biased region" description="Basic and acidic residues" evidence="1">
    <location>
        <begin position="35"/>
        <end position="49"/>
    </location>
</feature>
<reference evidence="2" key="1">
    <citation type="submission" date="2023-10" db="EMBL/GenBank/DDBJ databases">
        <authorList>
            <person name="Chen Y."/>
            <person name="Shah S."/>
            <person name="Dougan E. K."/>
            <person name="Thang M."/>
            <person name="Chan C."/>
        </authorList>
    </citation>
    <scope>NUCLEOTIDE SEQUENCE [LARGE SCALE GENOMIC DNA]</scope>
</reference>
<feature type="compositionally biased region" description="Low complexity" evidence="1">
    <location>
        <begin position="53"/>
        <end position="64"/>
    </location>
</feature>
<evidence type="ECO:0000313" key="3">
    <source>
        <dbReference type="Proteomes" id="UP001189429"/>
    </source>
</evidence>